<dbReference type="EMBL" id="VOAP01000013">
    <property type="protein sequence ID" value="TWO20649.1"/>
    <property type="molecule type" value="Genomic_DNA"/>
</dbReference>
<dbReference type="Pfam" id="PF01135">
    <property type="entry name" value="PCMT"/>
    <property type="match status" value="1"/>
</dbReference>
<dbReference type="PROSITE" id="PS01279">
    <property type="entry name" value="PCMT"/>
    <property type="match status" value="1"/>
</dbReference>
<dbReference type="InterPro" id="IPR000682">
    <property type="entry name" value="PCMT"/>
</dbReference>
<dbReference type="GO" id="GO:0030091">
    <property type="term" value="P:protein repair"/>
    <property type="evidence" value="ECO:0007669"/>
    <property type="project" value="UniProtKB-UniRule"/>
</dbReference>
<evidence type="ECO:0000256" key="8">
    <source>
        <dbReference type="ARBA" id="ARBA00022691"/>
    </source>
</evidence>
<evidence type="ECO:0000256" key="7">
    <source>
        <dbReference type="ARBA" id="ARBA00022679"/>
    </source>
</evidence>
<comment type="subcellular location">
    <subcellularLocation>
        <location evidence="1">Cytoplasm</location>
    </subcellularLocation>
</comment>
<accession>A0A562XEV7</accession>
<dbReference type="GO" id="GO:0004719">
    <property type="term" value="F:protein-L-isoaspartate (D-aspartate) O-methyltransferase activity"/>
    <property type="evidence" value="ECO:0007669"/>
    <property type="project" value="UniProtKB-UniRule"/>
</dbReference>
<dbReference type="Gene3D" id="3.40.50.150">
    <property type="entry name" value="Vaccinia Virus protein VP39"/>
    <property type="match status" value="1"/>
</dbReference>
<dbReference type="InterPro" id="IPR029063">
    <property type="entry name" value="SAM-dependent_MTases_sf"/>
</dbReference>
<evidence type="ECO:0000256" key="5">
    <source>
        <dbReference type="ARBA" id="ARBA00022490"/>
    </source>
</evidence>
<evidence type="ECO:0000313" key="11">
    <source>
        <dbReference type="Proteomes" id="UP000321812"/>
    </source>
</evidence>
<dbReference type="PANTHER" id="PTHR11579">
    <property type="entry name" value="PROTEIN-L-ISOASPARTATE O-METHYLTRANSFERASE"/>
    <property type="match status" value="1"/>
</dbReference>
<evidence type="ECO:0000256" key="3">
    <source>
        <dbReference type="ARBA" id="ARBA00011890"/>
    </source>
</evidence>
<evidence type="ECO:0000256" key="1">
    <source>
        <dbReference type="ARBA" id="ARBA00004496"/>
    </source>
</evidence>
<protein>
    <recommendedName>
        <fullName evidence="4 9">Protein-L-isoaspartate O-methyltransferase</fullName>
        <ecNumber evidence="3 9">2.1.1.77</ecNumber>
    </recommendedName>
</protein>
<dbReference type="CDD" id="cd02440">
    <property type="entry name" value="AdoMet_MTases"/>
    <property type="match status" value="1"/>
</dbReference>
<evidence type="ECO:0000256" key="4">
    <source>
        <dbReference type="ARBA" id="ARBA00013346"/>
    </source>
</evidence>
<dbReference type="GO" id="GO:0005737">
    <property type="term" value="C:cytoplasm"/>
    <property type="evidence" value="ECO:0007669"/>
    <property type="project" value="UniProtKB-SubCell"/>
</dbReference>
<gene>
    <name evidence="10" type="ORF">YZ82_04855</name>
</gene>
<dbReference type="PANTHER" id="PTHR11579:SF0">
    <property type="entry name" value="PROTEIN-L-ISOASPARTATE(D-ASPARTATE) O-METHYLTRANSFERASE"/>
    <property type="match status" value="1"/>
</dbReference>
<sequence>MDSLEQARCQKMADDIADVIGLTPMVYRAFCSTPRTPFVPVSINAFKLDAHPIGGNQWISSPLTVAKMTLALEAENCDNILEIGCGSGYQAVILSKIAHRIFSIERIEKLALAAKATIKKLNLNNVNIRYDDGNVGWSSYAPYDRIILSCFCQSVPDRLFNQLKDGGILVAPVEKDAKQYITQYKKSNGEITSKILDECVFVPLLDGKE</sequence>
<dbReference type="NCBIfam" id="TIGR00080">
    <property type="entry name" value="pimt"/>
    <property type="match status" value="1"/>
</dbReference>
<dbReference type="AlphaFoldDB" id="A0A562XEV7"/>
<keyword evidence="5" id="KW-0963">Cytoplasm</keyword>
<evidence type="ECO:0000256" key="2">
    <source>
        <dbReference type="ARBA" id="ARBA00005369"/>
    </source>
</evidence>
<reference evidence="10 11" key="1">
    <citation type="submission" date="2019-07" db="EMBL/GenBank/DDBJ databases">
        <title>Rapid identification of Enteric Bacteria from Whole Genome Sequences (WGS) using Average Nucleotide Identity (ANI).</title>
        <authorList>
            <person name="Lane C."/>
        </authorList>
    </citation>
    <scope>NUCLEOTIDE SEQUENCE [LARGE SCALE GENOMIC DNA]</scope>
    <source>
        <strain evidence="10 11">D2411</strain>
    </source>
</reference>
<dbReference type="GO" id="GO:0032259">
    <property type="term" value="P:methylation"/>
    <property type="evidence" value="ECO:0007669"/>
    <property type="project" value="UniProtKB-KW"/>
</dbReference>
<evidence type="ECO:0000313" key="10">
    <source>
        <dbReference type="EMBL" id="TWO20649.1"/>
    </source>
</evidence>
<comment type="caution">
    <text evidence="10">The sequence shown here is derived from an EMBL/GenBank/DDBJ whole genome shotgun (WGS) entry which is preliminary data.</text>
</comment>
<keyword evidence="7 10" id="KW-0808">Transferase</keyword>
<dbReference type="SUPFAM" id="SSF53335">
    <property type="entry name" value="S-adenosyl-L-methionine-dependent methyltransferases"/>
    <property type="match status" value="1"/>
</dbReference>
<name>A0A562XEV7_CAMHY</name>
<evidence type="ECO:0000256" key="9">
    <source>
        <dbReference type="NCBIfam" id="TIGR00080"/>
    </source>
</evidence>
<dbReference type="Proteomes" id="UP000321812">
    <property type="component" value="Unassembled WGS sequence"/>
</dbReference>
<dbReference type="RefSeq" id="WP_063997491.1">
    <property type="nucleotide sequence ID" value="NZ_VOAP01000013.1"/>
</dbReference>
<dbReference type="NCBIfam" id="NF001453">
    <property type="entry name" value="PRK00312.1"/>
    <property type="match status" value="1"/>
</dbReference>
<evidence type="ECO:0000256" key="6">
    <source>
        <dbReference type="ARBA" id="ARBA00022603"/>
    </source>
</evidence>
<dbReference type="EC" id="2.1.1.77" evidence="3 9"/>
<comment type="similarity">
    <text evidence="2">Belongs to the methyltransferase superfamily. L-isoaspartyl/D-aspartyl protein methyltransferase family.</text>
</comment>
<keyword evidence="6 10" id="KW-0489">Methyltransferase</keyword>
<keyword evidence="8" id="KW-0949">S-adenosyl-L-methionine</keyword>
<organism evidence="10 11">
    <name type="scientific">Campylobacter hyointestinalis</name>
    <dbReference type="NCBI Taxonomy" id="198"/>
    <lineage>
        <taxon>Bacteria</taxon>
        <taxon>Pseudomonadati</taxon>
        <taxon>Campylobacterota</taxon>
        <taxon>Epsilonproteobacteria</taxon>
        <taxon>Campylobacterales</taxon>
        <taxon>Campylobacteraceae</taxon>
        <taxon>Campylobacter</taxon>
    </lineage>
</organism>
<proteinExistence type="inferred from homology"/>